<comment type="caution">
    <text evidence="1">The sequence shown here is derived from an EMBL/GenBank/DDBJ whole genome shotgun (WGS) entry which is preliminary data.</text>
</comment>
<name>A0ABR3F3W8_9AGAR</name>
<evidence type="ECO:0000313" key="2">
    <source>
        <dbReference type="Proteomes" id="UP001465976"/>
    </source>
</evidence>
<dbReference type="Proteomes" id="UP001465976">
    <property type="component" value="Unassembled WGS sequence"/>
</dbReference>
<sequence>MFRTNRELLAQKVEEHEDVLLNLDSPDYKRAEASLKLPEVRMRLKDFKKRLQSKELLLGVAEDQRVQHLLNSPFLKFRMNALALKTRLIARLRAQKFERDRLECSFRKQLNDQKIHSQIPHSLKRQEPSIQTLARDYNSLVTKMEDLVRCRQAPTNAVVPEKIPMDQLFTLDVNSTIWQDVGLTDKYDKTEPPAWLADDSVCTGIQALLERDWSLEEIKQLSHERNAIQEAIDKTVHPAVAFQLHQQRSDMLELCWHWQTSAGTIGKFHSTSEWGPSDDEVQEAGLGLYAESLPTETMNGYDSEESEGLDITDYDEDEFNVIESFDMLDSYTPSKT</sequence>
<evidence type="ECO:0000313" key="1">
    <source>
        <dbReference type="EMBL" id="KAL0569795.1"/>
    </source>
</evidence>
<accession>A0ABR3F3W8</accession>
<organism evidence="1 2">
    <name type="scientific">Marasmius crinis-equi</name>
    <dbReference type="NCBI Taxonomy" id="585013"/>
    <lineage>
        <taxon>Eukaryota</taxon>
        <taxon>Fungi</taxon>
        <taxon>Dikarya</taxon>
        <taxon>Basidiomycota</taxon>
        <taxon>Agaricomycotina</taxon>
        <taxon>Agaricomycetes</taxon>
        <taxon>Agaricomycetidae</taxon>
        <taxon>Agaricales</taxon>
        <taxon>Marasmiineae</taxon>
        <taxon>Marasmiaceae</taxon>
        <taxon>Marasmius</taxon>
    </lineage>
</organism>
<reference evidence="1 2" key="1">
    <citation type="submission" date="2024-02" db="EMBL/GenBank/DDBJ databases">
        <title>A draft genome for the cacao thread blight pathogen Marasmius crinis-equi.</title>
        <authorList>
            <person name="Cohen S.P."/>
            <person name="Baruah I.K."/>
            <person name="Amoako-Attah I."/>
            <person name="Bukari Y."/>
            <person name="Meinhardt L.W."/>
            <person name="Bailey B.A."/>
        </authorList>
    </citation>
    <scope>NUCLEOTIDE SEQUENCE [LARGE SCALE GENOMIC DNA]</scope>
    <source>
        <strain evidence="1 2">GH-76</strain>
    </source>
</reference>
<protein>
    <submittedName>
        <fullName evidence="1">Uncharacterized protein</fullName>
    </submittedName>
</protein>
<dbReference type="EMBL" id="JBAHYK010001051">
    <property type="protein sequence ID" value="KAL0569795.1"/>
    <property type="molecule type" value="Genomic_DNA"/>
</dbReference>
<proteinExistence type="predicted"/>
<gene>
    <name evidence="1" type="ORF">V5O48_012163</name>
</gene>
<keyword evidence="2" id="KW-1185">Reference proteome</keyword>